<gene>
    <name evidence="9" type="ORF">L0C25_17025</name>
</gene>
<feature type="compositionally biased region" description="Basic and acidic residues" evidence="6">
    <location>
        <begin position="1"/>
        <end position="23"/>
    </location>
</feature>
<dbReference type="Pfam" id="PF13462">
    <property type="entry name" value="Thioredoxin_4"/>
    <property type="match status" value="1"/>
</dbReference>
<evidence type="ECO:0000313" key="10">
    <source>
        <dbReference type="Proteomes" id="UP001164390"/>
    </source>
</evidence>
<keyword evidence="7" id="KW-0812">Transmembrane</keyword>
<evidence type="ECO:0000313" key="9">
    <source>
        <dbReference type="EMBL" id="UYM04233.1"/>
    </source>
</evidence>
<sequence>MGTTPSDRRERAEQMRQDRERGERRRRNLITGGIVGAVVFLVAVAAVAISTSADDDGPDAEASDFPTDAIVYDQESATGESSSDDPVDVVVYEDFQCPHCAAFDIETRDVVTEYVEDGTIRVAYEPLNYLDQAMGGATEYSLRAANAATCVYESGGGTAFHEFAALLFDNQLAEGSAGFTDRQLAAYAKQAGVDDLGSCLSKVPHQQQIEERTRTFATSRVGENGTPTVLVDGERLASNSAEALQSAIEDAA</sequence>
<evidence type="ECO:0000256" key="5">
    <source>
        <dbReference type="ARBA" id="ARBA00023284"/>
    </source>
</evidence>
<dbReference type="Proteomes" id="UP001164390">
    <property type="component" value="Chromosome"/>
</dbReference>
<comment type="similarity">
    <text evidence="1">Belongs to the thioredoxin family. DsbA subfamily.</text>
</comment>
<keyword evidence="7" id="KW-1133">Transmembrane helix</keyword>
<dbReference type="EMBL" id="CP094970">
    <property type="protein sequence ID" value="UYM04233.1"/>
    <property type="molecule type" value="Genomic_DNA"/>
</dbReference>
<keyword evidence="3" id="KW-0560">Oxidoreductase</keyword>
<organism evidence="9 10">
    <name type="scientific">Solicola gregarius</name>
    <dbReference type="NCBI Taxonomy" id="2908642"/>
    <lineage>
        <taxon>Bacteria</taxon>
        <taxon>Bacillati</taxon>
        <taxon>Actinomycetota</taxon>
        <taxon>Actinomycetes</taxon>
        <taxon>Propionibacteriales</taxon>
        <taxon>Nocardioidaceae</taxon>
        <taxon>Solicola</taxon>
    </lineage>
</organism>
<keyword evidence="7" id="KW-0472">Membrane</keyword>
<evidence type="ECO:0000256" key="3">
    <source>
        <dbReference type="ARBA" id="ARBA00023002"/>
    </source>
</evidence>
<dbReference type="Gene3D" id="3.40.30.10">
    <property type="entry name" value="Glutaredoxin"/>
    <property type="match status" value="1"/>
</dbReference>
<dbReference type="InterPro" id="IPR036249">
    <property type="entry name" value="Thioredoxin-like_sf"/>
</dbReference>
<evidence type="ECO:0000256" key="1">
    <source>
        <dbReference type="ARBA" id="ARBA00005791"/>
    </source>
</evidence>
<dbReference type="SUPFAM" id="SSF52833">
    <property type="entry name" value="Thioredoxin-like"/>
    <property type="match status" value="1"/>
</dbReference>
<dbReference type="InterPro" id="IPR012336">
    <property type="entry name" value="Thioredoxin-like_fold"/>
</dbReference>
<evidence type="ECO:0000259" key="8">
    <source>
        <dbReference type="Pfam" id="PF13462"/>
    </source>
</evidence>
<feature type="region of interest" description="Disordered" evidence="6">
    <location>
        <begin position="1"/>
        <end position="25"/>
    </location>
</feature>
<protein>
    <submittedName>
        <fullName evidence="9">DsbA family protein</fullName>
    </submittedName>
</protein>
<evidence type="ECO:0000256" key="4">
    <source>
        <dbReference type="ARBA" id="ARBA00023157"/>
    </source>
</evidence>
<dbReference type="CDD" id="cd02972">
    <property type="entry name" value="DsbA_family"/>
    <property type="match status" value="1"/>
</dbReference>
<keyword evidence="5" id="KW-0676">Redox-active center</keyword>
<feature type="domain" description="Thioredoxin-like fold" evidence="8">
    <location>
        <begin position="84"/>
        <end position="250"/>
    </location>
</feature>
<dbReference type="KEGG" id="sgrg:L0C25_17025"/>
<accession>A0AA46TFH6</accession>
<name>A0AA46TFH6_9ACTN</name>
<keyword evidence="2" id="KW-0732">Signal</keyword>
<reference evidence="9" key="1">
    <citation type="submission" date="2022-01" db="EMBL/GenBank/DDBJ databases">
        <title>Nocardioidaceae gen. sp. A5X3R13.</title>
        <authorList>
            <person name="Lopez Marin M.A."/>
            <person name="Uhlik O."/>
        </authorList>
    </citation>
    <scope>NUCLEOTIDE SEQUENCE</scope>
    <source>
        <strain evidence="9">A5X3R13</strain>
    </source>
</reference>
<evidence type="ECO:0000256" key="2">
    <source>
        <dbReference type="ARBA" id="ARBA00022729"/>
    </source>
</evidence>
<dbReference type="PANTHER" id="PTHR13887">
    <property type="entry name" value="GLUTATHIONE S-TRANSFERASE KAPPA"/>
    <property type="match status" value="1"/>
</dbReference>
<evidence type="ECO:0000256" key="6">
    <source>
        <dbReference type="SAM" id="MobiDB-lite"/>
    </source>
</evidence>
<keyword evidence="4" id="KW-1015">Disulfide bond</keyword>
<dbReference type="RefSeq" id="WP_271632894.1">
    <property type="nucleotide sequence ID" value="NZ_CP094970.1"/>
</dbReference>
<dbReference type="GO" id="GO:0016491">
    <property type="term" value="F:oxidoreductase activity"/>
    <property type="evidence" value="ECO:0007669"/>
    <property type="project" value="UniProtKB-KW"/>
</dbReference>
<proteinExistence type="inferred from homology"/>
<evidence type="ECO:0000256" key="7">
    <source>
        <dbReference type="SAM" id="Phobius"/>
    </source>
</evidence>
<feature type="transmembrane region" description="Helical" evidence="7">
    <location>
        <begin position="29"/>
        <end position="49"/>
    </location>
</feature>
<dbReference type="PANTHER" id="PTHR13887:SF14">
    <property type="entry name" value="DISULFIDE BOND FORMATION PROTEIN D"/>
    <property type="match status" value="1"/>
</dbReference>
<dbReference type="AlphaFoldDB" id="A0AA46TFH6"/>
<keyword evidence="10" id="KW-1185">Reference proteome</keyword>